<dbReference type="OrthoDB" id="374045at2759"/>
<reference evidence="6 7" key="1">
    <citation type="journal article" date="2018" name="Mol. Biol. Evol.">
        <title>Analysis of the draft genome of the red seaweed Gracilariopsis chorda provides insights into genome size evolution in Rhodophyta.</title>
        <authorList>
            <person name="Lee J."/>
            <person name="Yang E.C."/>
            <person name="Graf L."/>
            <person name="Yang J.H."/>
            <person name="Qiu H."/>
            <person name="Zel Zion U."/>
            <person name="Chan C.X."/>
            <person name="Stephens T.G."/>
            <person name="Weber A.P.M."/>
            <person name="Boo G.H."/>
            <person name="Boo S.M."/>
            <person name="Kim K.M."/>
            <person name="Shin Y."/>
            <person name="Jung M."/>
            <person name="Lee S.J."/>
            <person name="Yim H.S."/>
            <person name="Lee J.H."/>
            <person name="Bhattacharya D."/>
            <person name="Yoon H.S."/>
        </authorList>
    </citation>
    <scope>NUCLEOTIDE SEQUENCE [LARGE SCALE GENOMIC DNA]</scope>
    <source>
        <strain evidence="6 7">SKKU-2015</strain>
        <tissue evidence="6">Whole body</tissue>
    </source>
</reference>
<dbReference type="Pfam" id="PF02833">
    <property type="entry name" value="DHHA2"/>
    <property type="match status" value="1"/>
</dbReference>
<proteinExistence type="predicted"/>
<dbReference type="Gene3D" id="3.90.1640.10">
    <property type="entry name" value="inorganic pyrophosphatase (n-terminal core)"/>
    <property type="match status" value="1"/>
</dbReference>
<keyword evidence="4" id="KW-0464">Manganese</keyword>
<dbReference type="AlphaFoldDB" id="A0A2V3J4Z1"/>
<accession>A0A2V3J4Z1</accession>
<evidence type="ECO:0000313" key="7">
    <source>
        <dbReference type="Proteomes" id="UP000247409"/>
    </source>
</evidence>
<dbReference type="PANTHER" id="PTHR12112:SF39">
    <property type="entry name" value="EG:152A3.5 PROTEIN (FBGN0003116_PN PROTEIN)"/>
    <property type="match status" value="1"/>
</dbReference>
<dbReference type="InterPro" id="IPR038222">
    <property type="entry name" value="DHHA2_dom_sf"/>
</dbReference>
<name>A0A2V3J4Z1_9FLOR</name>
<evidence type="ECO:0000313" key="6">
    <source>
        <dbReference type="EMBL" id="PXF49192.1"/>
    </source>
</evidence>
<keyword evidence="3" id="KW-0378">Hydrolase</keyword>
<evidence type="ECO:0000256" key="1">
    <source>
        <dbReference type="ARBA" id="ARBA00001936"/>
    </source>
</evidence>
<feature type="domain" description="DHHA2" evidence="5">
    <location>
        <begin position="220"/>
        <end position="354"/>
    </location>
</feature>
<keyword evidence="7" id="KW-1185">Reference proteome</keyword>
<dbReference type="PANTHER" id="PTHR12112">
    <property type="entry name" value="BNIP - RELATED"/>
    <property type="match status" value="1"/>
</dbReference>
<dbReference type="STRING" id="448386.A0A2V3J4Z1"/>
<dbReference type="InterPro" id="IPR004097">
    <property type="entry name" value="DHHA2"/>
</dbReference>
<gene>
    <name evidence="6" type="ORF">BWQ96_00981</name>
</gene>
<protein>
    <submittedName>
        <fullName evidence="6">Putative exopolyphosphatase</fullName>
    </submittedName>
</protein>
<organism evidence="6 7">
    <name type="scientific">Gracilariopsis chorda</name>
    <dbReference type="NCBI Taxonomy" id="448386"/>
    <lineage>
        <taxon>Eukaryota</taxon>
        <taxon>Rhodophyta</taxon>
        <taxon>Florideophyceae</taxon>
        <taxon>Rhodymeniophycidae</taxon>
        <taxon>Gracilariales</taxon>
        <taxon>Gracilariaceae</taxon>
        <taxon>Gracilariopsis</taxon>
    </lineage>
</organism>
<dbReference type="GO" id="GO:0005737">
    <property type="term" value="C:cytoplasm"/>
    <property type="evidence" value="ECO:0007669"/>
    <property type="project" value="InterPro"/>
</dbReference>
<keyword evidence="2" id="KW-0479">Metal-binding</keyword>
<dbReference type="SMART" id="SM01131">
    <property type="entry name" value="DHHA2"/>
    <property type="match status" value="1"/>
</dbReference>
<comment type="caution">
    <text evidence="6">The sequence shown here is derived from an EMBL/GenBank/DDBJ whole genome shotgun (WGS) entry which is preliminary data.</text>
</comment>
<dbReference type="GO" id="GO:0004309">
    <property type="term" value="F:exopolyphosphatase activity"/>
    <property type="evidence" value="ECO:0007669"/>
    <property type="project" value="TreeGrafter"/>
</dbReference>
<dbReference type="InterPro" id="IPR001667">
    <property type="entry name" value="DDH_dom"/>
</dbReference>
<comment type="cofactor">
    <cofactor evidence="1">
        <name>Mn(2+)</name>
        <dbReference type="ChEBI" id="CHEBI:29035"/>
    </cofactor>
</comment>
<dbReference type="EMBL" id="NBIV01000007">
    <property type="protein sequence ID" value="PXF49192.1"/>
    <property type="molecule type" value="Genomic_DNA"/>
</dbReference>
<dbReference type="Proteomes" id="UP000247409">
    <property type="component" value="Unassembled WGS sequence"/>
</dbReference>
<sequence>MKTMSGRSGGEEGALSTYLRSVRTVKPGRVVVGNEACDLDSIACSLAYGFLSHKASEQTVAPILQVRRDELELRGDAVAAIAKCGVDESALRFLGEEGDELRGCEIVLVDHNEVTARVAMMDGRVVGVIDHHRDEGGLLEACPRVVEGVGSCSTLVVETAVERGWTVPKDVALLLLSASVMDVGGGADNERATERDGEAATNLRAWAGVDEEWTKKWHGELKQKRNEVEGLSTRQLLRKDLKEIGSQDGTVISLCSIPTDPRRVDEGGLLAFLEERGAAMVVVLARFEGRRETLLLGSGELCDAVERRVAAEGDDVGWTMVHERPVQALVLRHLRQRNFGASRKRVLPLVRDALHALSTQL</sequence>
<dbReference type="GO" id="GO:0046872">
    <property type="term" value="F:metal ion binding"/>
    <property type="evidence" value="ECO:0007669"/>
    <property type="project" value="UniProtKB-KW"/>
</dbReference>
<dbReference type="Pfam" id="PF01368">
    <property type="entry name" value="DHH"/>
    <property type="match status" value="1"/>
</dbReference>
<dbReference type="SUPFAM" id="SSF64182">
    <property type="entry name" value="DHH phosphoesterases"/>
    <property type="match status" value="1"/>
</dbReference>
<dbReference type="InterPro" id="IPR038763">
    <property type="entry name" value="DHH_sf"/>
</dbReference>
<dbReference type="Gene3D" id="3.10.310.20">
    <property type="entry name" value="DHHA2 domain"/>
    <property type="match status" value="1"/>
</dbReference>
<evidence type="ECO:0000256" key="2">
    <source>
        <dbReference type="ARBA" id="ARBA00022723"/>
    </source>
</evidence>
<evidence type="ECO:0000256" key="4">
    <source>
        <dbReference type="ARBA" id="ARBA00023211"/>
    </source>
</evidence>
<evidence type="ECO:0000259" key="5">
    <source>
        <dbReference type="SMART" id="SM01131"/>
    </source>
</evidence>
<evidence type="ECO:0000256" key="3">
    <source>
        <dbReference type="ARBA" id="ARBA00022801"/>
    </source>
</evidence>